<keyword evidence="3" id="KW-1185">Reference proteome</keyword>
<feature type="region of interest" description="Disordered" evidence="1">
    <location>
        <begin position="1"/>
        <end position="49"/>
    </location>
</feature>
<gene>
    <name evidence="2" type="ORF">E2C01_079525</name>
</gene>
<organism evidence="2 3">
    <name type="scientific">Portunus trituberculatus</name>
    <name type="common">Swimming crab</name>
    <name type="synonym">Neptunus trituberculatus</name>
    <dbReference type="NCBI Taxonomy" id="210409"/>
    <lineage>
        <taxon>Eukaryota</taxon>
        <taxon>Metazoa</taxon>
        <taxon>Ecdysozoa</taxon>
        <taxon>Arthropoda</taxon>
        <taxon>Crustacea</taxon>
        <taxon>Multicrustacea</taxon>
        <taxon>Malacostraca</taxon>
        <taxon>Eumalacostraca</taxon>
        <taxon>Eucarida</taxon>
        <taxon>Decapoda</taxon>
        <taxon>Pleocyemata</taxon>
        <taxon>Brachyura</taxon>
        <taxon>Eubrachyura</taxon>
        <taxon>Portunoidea</taxon>
        <taxon>Portunidae</taxon>
        <taxon>Portuninae</taxon>
        <taxon>Portunus</taxon>
    </lineage>
</organism>
<accession>A0A5B7IT01</accession>
<sequence>MKATWTKVVTAAGVPRQRREKGSPLAGKSQTPAALTARQARLEATTQRR</sequence>
<name>A0A5B7IT01_PORTR</name>
<evidence type="ECO:0000313" key="3">
    <source>
        <dbReference type="Proteomes" id="UP000324222"/>
    </source>
</evidence>
<dbReference type="EMBL" id="VSRR010066409">
    <property type="protein sequence ID" value="MPC84776.1"/>
    <property type="molecule type" value="Genomic_DNA"/>
</dbReference>
<reference evidence="2 3" key="1">
    <citation type="submission" date="2019-05" db="EMBL/GenBank/DDBJ databases">
        <title>Another draft genome of Portunus trituberculatus and its Hox gene families provides insights of decapod evolution.</title>
        <authorList>
            <person name="Jeong J.-H."/>
            <person name="Song I."/>
            <person name="Kim S."/>
            <person name="Choi T."/>
            <person name="Kim D."/>
            <person name="Ryu S."/>
            <person name="Kim W."/>
        </authorList>
    </citation>
    <scope>NUCLEOTIDE SEQUENCE [LARGE SCALE GENOMIC DNA]</scope>
    <source>
        <tissue evidence="2">Muscle</tissue>
    </source>
</reference>
<evidence type="ECO:0000256" key="1">
    <source>
        <dbReference type="SAM" id="MobiDB-lite"/>
    </source>
</evidence>
<protein>
    <submittedName>
        <fullName evidence="2">Uncharacterized protein</fullName>
    </submittedName>
</protein>
<dbReference type="AlphaFoldDB" id="A0A5B7IT01"/>
<proteinExistence type="predicted"/>
<comment type="caution">
    <text evidence="2">The sequence shown here is derived from an EMBL/GenBank/DDBJ whole genome shotgun (WGS) entry which is preliminary data.</text>
</comment>
<evidence type="ECO:0000313" key="2">
    <source>
        <dbReference type="EMBL" id="MPC84776.1"/>
    </source>
</evidence>
<dbReference type="Proteomes" id="UP000324222">
    <property type="component" value="Unassembled WGS sequence"/>
</dbReference>